<evidence type="ECO:0000259" key="8">
    <source>
        <dbReference type="PROSITE" id="PS50939"/>
    </source>
</evidence>
<evidence type="ECO:0000313" key="10">
    <source>
        <dbReference type="Proteomes" id="UP000243978"/>
    </source>
</evidence>
<evidence type="ECO:0000256" key="7">
    <source>
        <dbReference type="SAM" id="Phobius"/>
    </source>
</evidence>
<keyword evidence="10" id="KW-1185">Reference proteome</keyword>
<keyword evidence="4" id="KW-0249">Electron transport</keyword>
<dbReference type="PANTHER" id="PTHR23130">
    <property type="entry name" value="CYTOCHROME B561 AND DOMON DOMAIN-CONTAINING PROTEIN"/>
    <property type="match status" value="1"/>
</dbReference>
<accession>A0A2T6BFV9</accession>
<reference evidence="9 10" key="1">
    <citation type="submission" date="2018-04" db="EMBL/GenBank/DDBJ databases">
        <title>Genomic Encyclopedia of Archaeal and Bacterial Type Strains, Phase II (KMG-II): from individual species to whole genera.</title>
        <authorList>
            <person name="Goeker M."/>
        </authorList>
    </citation>
    <scope>NUCLEOTIDE SEQUENCE [LARGE SCALE GENOMIC DNA]</scope>
    <source>
        <strain evidence="9 10">DSM 100977</strain>
    </source>
</reference>
<dbReference type="Proteomes" id="UP000243978">
    <property type="component" value="Unassembled WGS sequence"/>
</dbReference>
<feature type="transmembrane region" description="Helical" evidence="7">
    <location>
        <begin position="27"/>
        <end position="46"/>
    </location>
</feature>
<evidence type="ECO:0000256" key="4">
    <source>
        <dbReference type="ARBA" id="ARBA00022982"/>
    </source>
</evidence>
<organism evidence="9 10">
    <name type="scientific">Litoreibacter ponti</name>
    <dbReference type="NCBI Taxonomy" id="1510457"/>
    <lineage>
        <taxon>Bacteria</taxon>
        <taxon>Pseudomonadati</taxon>
        <taxon>Pseudomonadota</taxon>
        <taxon>Alphaproteobacteria</taxon>
        <taxon>Rhodobacterales</taxon>
        <taxon>Roseobacteraceae</taxon>
        <taxon>Litoreibacter</taxon>
    </lineage>
</organism>
<feature type="transmembrane region" description="Helical" evidence="7">
    <location>
        <begin position="72"/>
        <end position="94"/>
    </location>
</feature>
<dbReference type="CDD" id="cd08760">
    <property type="entry name" value="Cyt_b561_FRRS1_like"/>
    <property type="match status" value="1"/>
</dbReference>
<evidence type="ECO:0000256" key="3">
    <source>
        <dbReference type="ARBA" id="ARBA00022692"/>
    </source>
</evidence>
<keyword evidence="5 7" id="KW-1133">Transmembrane helix</keyword>
<feature type="domain" description="Cytochrome b561" evidence="8">
    <location>
        <begin position="1"/>
        <end position="208"/>
    </location>
</feature>
<dbReference type="AlphaFoldDB" id="A0A2T6BFV9"/>
<dbReference type="RefSeq" id="WP_245913083.1">
    <property type="nucleotide sequence ID" value="NZ_QBKS01000002.1"/>
</dbReference>
<name>A0A2T6BFV9_9RHOB</name>
<dbReference type="GO" id="GO:0016020">
    <property type="term" value="C:membrane"/>
    <property type="evidence" value="ECO:0007669"/>
    <property type="project" value="UniProtKB-SubCell"/>
</dbReference>
<evidence type="ECO:0000256" key="6">
    <source>
        <dbReference type="ARBA" id="ARBA00023136"/>
    </source>
</evidence>
<keyword evidence="2" id="KW-0813">Transport</keyword>
<evidence type="ECO:0000256" key="2">
    <source>
        <dbReference type="ARBA" id="ARBA00022448"/>
    </source>
</evidence>
<feature type="transmembrane region" description="Helical" evidence="7">
    <location>
        <begin position="179"/>
        <end position="198"/>
    </location>
</feature>
<dbReference type="SMART" id="SM00665">
    <property type="entry name" value="B561"/>
    <property type="match status" value="1"/>
</dbReference>
<dbReference type="InterPro" id="IPR006593">
    <property type="entry name" value="Cyt_b561/ferric_Rdtase_TM"/>
</dbReference>
<proteinExistence type="predicted"/>
<dbReference type="Gene3D" id="1.20.120.1770">
    <property type="match status" value="1"/>
</dbReference>
<dbReference type="PROSITE" id="PS50939">
    <property type="entry name" value="CYTOCHROME_B561"/>
    <property type="match status" value="1"/>
</dbReference>
<keyword evidence="3 7" id="KW-0812">Transmembrane</keyword>
<gene>
    <name evidence="9" type="ORF">C8N43_3760</name>
</gene>
<evidence type="ECO:0000256" key="5">
    <source>
        <dbReference type="ARBA" id="ARBA00022989"/>
    </source>
</evidence>
<sequence length="239" mass="26808">MLEWLFSPMDATRGHELGWQLSWHARAMVAGWGILVPLGIVIARFFKIAPWQDWPRALDSHFWWNTHRICQYSAFVLMLIGLALILTAPPLAAIPGPHWWLGWAVVILGIMQVVGGILRGTKGGPTEPAPDGSLNGDHFDMTPRRLMFEYVHKNLGYLAVILSAAAILSGLWQANGPNWMWLTLCIWWSGLIAAFVVLQRRGMAVDTYQAIWGPDPSLPGNRRRPIGFGITRRDQQPGE</sequence>
<protein>
    <recommendedName>
        <fullName evidence="8">Cytochrome b561 domain-containing protein</fullName>
    </recommendedName>
</protein>
<feature type="transmembrane region" description="Helical" evidence="7">
    <location>
        <begin position="100"/>
        <end position="118"/>
    </location>
</feature>
<evidence type="ECO:0000313" key="9">
    <source>
        <dbReference type="EMBL" id="PTX54937.1"/>
    </source>
</evidence>
<dbReference type="EMBL" id="QBKS01000002">
    <property type="protein sequence ID" value="PTX54937.1"/>
    <property type="molecule type" value="Genomic_DNA"/>
</dbReference>
<dbReference type="PANTHER" id="PTHR23130:SF171">
    <property type="entry name" value="OS01G0895300 PROTEIN"/>
    <property type="match status" value="1"/>
</dbReference>
<comment type="subcellular location">
    <subcellularLocation>
        <location evidence="1">Membrane</location>
    </subcellularLocation>
</comment>
<feature type="transmembrane region" description="Helical" evidence="7">
    <location>
        <begin position="154"/>
        <end position="173"/>
    </location>
</feature>
<comment type="caution">
    <text evidence="9">The sequence shown here is derived from an EMBL/GenBank/DDBJ whole genome shotgun (WGS) entry which is preliminary data.</text>
</comment>
<evidence type="ECO:0000256" key="1">
    <source>
        <dbReference type="ARBA" id="ARBA00004370"/>
    </source>
</evidence>
<keyword evidence="6 7" id="KW-0472">Membrane</keyword>